<gene>
    <name evidence="1" type="ORF">METZ01_LOCUS177108</name>
</gene>
<dbReference type="PANTHER" id="PTHR36918">
    <property type="match status" value="1"/>
</dbReference>
<organism evidence="1">
    <name type="scientific">marine metagenome</name>
    <dbReference type="NCBI Taxonomy" id="408172"/>
    <lineage>
        <taxon>unclassified sequences</taxon>
        <taxon>metagenomes</taxon>
        <taxon>ecological metagenomes</taxon>
    </lineage>
</organism>
<dbReference type="PRINTS" id="PR01594">
    <property type="entry name" value="SECBCHAPRONE"/>
</dbReference>
<dbReference type="GO" id="GO:0015031">
    <property type="term" value="P:protein transport"/>
    <property type="evidence" value="ECO:0007669"/>
    <property type="project" value="InterPro"/>
</dbReference>
<dbReference type="InterPro" id="IPR003708">
    <property type="entry name" value="SecB"/>
</dbReference>
<dbReference type="HAMAP" id="MF_00821">
    <property type="entry name" value="SecB"/>
    <property type="match status" value="1"/>
</dbReference>
<accession>A0A382CEH3</accession>
<dbReference type="NCBIfam" id="TIGR00809">
    <property type="entry name" value="secB"/>
    <property type="match status" value="1"/>
</dbReference>
<evidence type="ECO:0008006" key="2">
    <source>
        <dbReference type="Google" id="ProtNLM"/>
    </source>
</evidence>
<name>A0A382CEH3_9ZZZZ</name>
<reference evidence="1" key="1">
    <citation type="submission" date="2018-05" db="EMBL/GenBank/DDBJ databases">
        <authorList>
            <person name="Lanie J.A."/>
            <person name="Ng W.-L."/>
            <person name="Kazmierczak K.M."/>
            <person name="Andrzejewski T.M."/>
            <person name="Davidsen T.M."/>
            <person name="Wayne K.J."/>
            <person name="Tettelin H."/>
            <person name="Glass J.I."/>
            <person name="Rusch D."/>
            <person name="Podicherti R."/>
            <person name="Tsui H.-C.T."/>
            <person name="Winkler M.E."/>
        </authorList>
    </citation>
    <scope>NUCLEOTIDE SEQUENCE</scope>
</reference>
<dbReference type="NCBIfam" id="NF004393">
    <property type="entry name" value="PRK05751.1-4"/>
    <property type="match status" value="1"/>
</dbReference>
<dbReference type="GO" id="GO:0051262">
    <property type="term" value="P:protein tetramerization"/>
    <property type="evidence" value="ECO:0007669"/>
    <property type="project" value="InterPro"/>
</dbReference>
<dbReference type="EMBL" id="UINC01034041">
    <property type="protein sequence ID" value="SVB24254.1"/>
    <property type="molecule type" value="Genomic_DNA"/>
</dbReference>
<dbReference type="PANTHER" id="PTHR36918:SF1">
    <property type="entry name" value="PROTEIN-EXPORT PROTEIN SECB"/>
    <property type="match status" value="1"/>
</dbReference>
<dbReference type="GO" id="GO:0051082">
    <property type="term" value="F:unfolded protein binding"/>
    <property type="evidence" value="ECO:0007669"/>
    <property type="project" value="InterPro"/>
</dbReference>
<sequence>MAEKKDKIEEKKDTQFSIQKIYIKDISFETPNSPDTFKIEWKPVVDMHITNKATPLGEDLFDVVLSVTITVKIDDKIVYLVEINQAGIFLIKNIPEDVLGRMLATSCANILFPFAREAISDIVTRGGFPQLLVSPVNFDVLYEQQKKQAAEQAKQNTTH</sequence>
<dbReference type="AlphaFoldDB" id="A0A382CEH3"/>
<dbReference type="Gene3D" id="3.10.420.10">
    <property type="entry name" value="SecB-like"/>
    <property type="match status" value="1"/>
</dbReference>
<evidence type="ECO:0000313" key="1">
    <source>
        <dbReference type="EMBL" id="SVB24254.1"/>
    </source>
</evidence>
<dbReference type="InterPro" id="IPR035958">
    <property type="entry name" value="SecB-like_sf"/>
</dbReference>
<proteinExistence type="inferred from homology"/>
<dbReference type="SUPFAM" id="SSF54611">
    <property type="entry name" value="SecB-like"/>
    <property type="match status" value="1"/>
</dbReference>
<protein>
    <recommendedName>
        <fullName evidence="2">Protein-export protein SecB</fullName>
    </recommendedName>
</protein>
<dbReference type="Pfam" id="PF02556">
    <property type="entry name" value="SecB"/>
    <property type="match status" value="1"/>
</dbReference>